<protein>
    <submittedName>
        <fullName evidence="2">Uncharacterized protein</fullName>
    </submittedName>
</protein>
<dbReference type="Proteomes" id="UP000030104">
    <property type="component" value="Unassembled WGS sequence"/>
</dbReference>
<dbReference type="HOGENOM" id="CLU_1294800_0_0_1"/>
<comment type="caution">
    <text evidence="2">The sequence shown here is derived from an EMBL/GenBank/DDBJ whole genome shotgun (WGS) entry which is preliminary data.</text>
</comment>
<sequence>MKILAVLFLLTAFSIAAPIASSSMQLRLLVQQAEHLKVNENLIATRVTVLCTITQDTDLEMAQALLRHDHIDANLRNRWLEDFLILVGKGGGFPIANGFVVDGRRNVGNLKRSLYSARNRCIQWAIRSMIEDHNSHQPPLAPSLSWKDWWTLGRGCMLSGSSRDMKSWLCPKSILLINSVNDSLRAATIMSRSNSNDFYLMHSIQCIRSTSAK</sequence>
<dbReference type="OMA" id="LKTKEYM"/>
<keyword evidence="3" id="KW-1185">Reference proteome</keyword>
<dbReference type="EMBL" id="JQGA01001585">
    <property type="protein sequence ID" value="KGO64390.1"/>
    <property type="molecule type" value="Genomic_DNA"/>
</dbReference>
<dbReference type="AlphaFoldDB" id="A0A0A2KJ63"/>
<organism evidence="2 3">
    <name type="scientific">Penicillium italicum</name>
    <name type="common">Blue mold</name>
    <dbReference type="NCBI Taxonomy" id="40296"/>
    <lineage>
        <taxon>Eukaryota</taxon>
        <taxon>Fungi</taxon>
        <taxon>Dikarya</taxon>
        <taxon>Ascomycota</taxon>
        <taxon>Pezizomycotina</taxon>
        <taxon>Eurotiomycetes</taxon>
        <taxon>Eurotiomycetidae</taxon>
        <taxon>Eurotiales</taxon>
        <taxon>Aspergillaceae</taxon>
        <taxon>Penicillium</taxon>
    </lineage>
</organism>
<name>A0A0A2KJ63_PENIT</name>
<evidence type="ECO:0000313" key="2">
    <source>
        <dbReference type="EMBL" id="KGO64390.1"/>
    </source>
</evidence>
<evidence type="ECO:0000256" key="1">
    <source>
        <dbReference type="SAM" id="SignalP"/>
    </source>
</evidence>
<keyword evidence="1" id="KW-0732">Signal</keyword>
<dbReference type="OrthoDB" id="4305729at2759"/>
<dbReference type="PhylomeDB" id="A0A0A2KJ63"/>
<proteinExistence type="predicted"/>
<feature type="chain" id="PRO_5002001495" evidence="1">
    <location>
        <begin position="17"/>
        <end position="213"/>
    </location>
</feature>
<feature type="signal peptide" evidence="1">
    <location>
        <begin position="1"/>
        <end position="16"/>
    </location>
</feature>
<reference evidence="2 3" key="1">
    <citation type="journal article" date="2015" name="Mol. Plant Microbe Interact.">
        <title>Genome, transcriptome, and functional analyses of Penicillium expansum provide new insights into secondary metabolism and pathogenicity.</title>
        <authorList>
            <person name="Ballester A.R."/>
            <person name="Marcet-Houben M."/>
            <person name="Levin E."/>
            <person name="Sela N."/>
            <person name="Selma-Lazaro C."/>
            <person name="Carmona L."/>
            <person name="Wisniewski M."/>
            <person name="Droby S."/>
            <person name="Gonzalez-Candelas L."/>
            <person name="Gabaldon T."/>
        </authorList>
    </citation>
    <scope>NUCLEOTIDE SEQUENCE [LARGE SCALE GENOMIC DNA]</scope>
    <source>
        <strain evidence="2 3">PHI-1</strain>
    </source>
</reference>
<gene>
    <name evidence="2" type="ORF">PITC_022400</name>
</gene>
<accession>A0A0A2KJ63</accession>
<evidence type="ECO:0000313" key="3">
    <source>
        <dbReference type="Proteomes" id="UP000030104"/>
    </source>
</evidence>